<reference evidence="1 2" key="1">
    <citation type="submission" date="2018-08" db="EMBL/GenBank/DDBJ databases">
        <title>A genome reference for cultivated species of the human gut microbiota.</title>
        <authorList>
            <person name="Zou Y."/>
            <person name="Xue W."/>
            <person name="Luo G."/>
        </authorList>
    </citation>
    <scope>NUCLEOTIDE SEQUENCE [LARGE SCALE GENOMIC DNA]</scope>
    <source>
        <strain evidence="1 2">AM42-30</strain>
    </source>
</reference>
<gene>
    <name evidence="1" type="ORF">DW918_12845</name>
</gene>
<dbReference type="EMBL" id="QSFV01000100">
    <property type="protein sequence ID" value="RHA73521.1"/>
    <property type="molecule type" value="Genomic_DNA"/>
</dbReference>
<dbReference type="Proteomes" id="UP000285740">
    <property type="component" value="Unassembled WGS sequence"/>
</dbReference>
<sequence>MKLVNPVGREATSLNTEANYDTRSGCTCGFIFMNTVKTDSGCGCFCTGDDDQLIRFSNNAKN</sequence>
<dbReference type="AlphaFoldDB" id="A0A413SWH8"/>
<comment type="caution">
    <text evidence="1">The sequence shown here is derived from an EMBL/GenBank/DDBJ whole genome shotgun (WGS) entry which is preliminary data.</text>
</comment>
<name>A0A413SWH8_9FIRM</name>
<organism evidence="1 2">
    <name type="scientific">Eubacterium ventriosum</name>
    <dbReference type="NCBI Taxonomy" id="39496"/>
    <lineage>
        <taxon>Bacteria</taxon>
        <taxon>Bacillati</taxon>
        <taxon>Bacillota</taxon>
        <taxon>Clostridia</taxon>
        <taxon>Eubacteriales</taxon>
        <taxon>Eubacteriaceae</taxon>
        <taxon>Eubacterium</taxon>
    </lineage>
</organism>
<protein>
    <submittedName>
        <fullName evidence="1">Uncharacterized protein</fullName>
    </submittedName>
</protein>
<evidence type="ECO:0000313" key="2">
    <source>
        <dbReference type="Proteomes" id="UP000285740"/>
    </source>
</evidence>
<proteinExistence type="predicted"/>
<accession>A0A413SWH8</accession>
<dbReference type="RefSeq" id="WP_055167076.1">
    <property type="nucleotide sequence ID" value="NZ_QSFV01000100.1"/>
</dbReference>
<evidence type="ECO:0000313" key="1">
    <source>
        <dbReference type="EMBL" id="RHA73521.1"/>
    </source>
</evidence>